<proteinExistence type="predicted"/>
<dbReference type="PANTHER" id="PTHR14987">
    <property type="entry name" value="PROTEIN LBH-RELATED"/>
    <property type="match status" value="1"/>
</dbReference>
<gene>
    <name evidence="3" type="ORF">Z043_116497</name>
</gene>
<evidence type="ECO:0000259" key="2">
    <source>
        <dbReference type="Pfam" id="PF15317"/>
    </source>
</evidence>
<sequence length="170" mass="18212">MPSHGEDIQVAESTEQIADWTAQVCAVLKAWLSPFGCPCAAMTCSTQSAKPWMTEVMNTCEPPMEDFSAAGGPEEQAITFQIFPDSHDRYPKLSKRLPSIVVEPTESGEVESGELRWPPDDMTPVEGAGETAATCCDQTKPPAHCQTAEELDVAGEDSLEMSGVMGGDSN</sequence>
<evidence type="ECO:0000313" key="4">
    <source>
        <dbReference type="Proteomes" id="UP000034805"/>
    </source>
</evidence>
<dbReference type="Proteomes" id="UP000034805">
    <property type="component" value="Unassembled WGS sequence"/>
</dbReference>
<comment type="caution">
    <text evidence="3">The sequence shown here is derived from an EMBL/GenBank/DDBJ whole genome shotgun (WGS) entry which is preliminary data.</text>
</comment>
<organism evidence="3 4">
    <name type="scientific">Scleropages formosus</name>
    <name type="common">Asian bonytongue</name>
    <name type="synonym">Osteoglossum formosum</name>
    <dbReference type="NCBI Taxonomy" id="113540"/>
    <lineage>
        <taxon>Eukaryota</taxon>
        <taxon>Metazoa</taxon>
        <taxon>Chordata</taxon>
        <taxon>Craniata</taxon>
        <taxon>Vertebrata</taxon>
        <taxon>Euteleostomi</taxon>
        <taxon>Actinopterygii</taxon>
        <taxon>Neopterygii</taxon>
        <taxon>Teleostei</taxon>
        <taxon>Osteoglossocephala</taxon>
        <taxon>Osteoglossomorpha</taxon>
        <taxon>Osteoglossiformes</taxon>
        <taxon>Osteoglossidae</taxon>
        <taxon>Scleropages</taxon>
    </lineage>
</organism>
<name>A0A0P7UY69_SCLFO</name>
<reference evidence="3 4" key="1">
    <citation type="submission" date="2015-08" db="EMBL/GenBank/DDBJ databases">
        <title>The genome of the Asian arowana (Scleropages formosus).</title>
        <authorList>
            <person name="Tan M.H."/>
            <person name="Gan H.M."/>
            <person name="Croft L.J."/>
            <person name="Austin C.M."/>
        </authorList>
    </citation>
    <scope>NUCLEOTIDE SEQUENCE [LARGE SCALE GENOMIC DNA]</scope>
    <source>
        <strain evidence="3">Aro1</strain>
    </source>
</reference>
<evidence type="ECO:0000256" key="1">
    <source>
        <dbReference type="SAM" id="MobiDB-lite"/>
    </source>
</evidence>
<dbReference type="PANTHER" id="PTHR14987:SF3">
    <property type="entry name" value="LBH DOMAIN-CONTAINING PROTEIN 2"/>
    <property type="match status" value="1"/>
</dbReference>
<dbReference type="AlphaFoldDB" id="A0A0P7UY69"/>
<feature type="domain" description="LBH" evidence="2">
    <location>
        <begin position="53"/>
        <end position="135"/>
    </location>
</feature>
<dbReference type="EMBL" id="JARO02006541">
    <property type="protein sequence ID" value="KPP65108.1"/>
    <property type="molecule type" value="Genomic_DNA"/>
</dbReference>
<dbReference type="InterPro" id="IPR038990">
    <property type="entry name" value="LBH_dom"/>
</dbReference>
<dbReference type="InterPro" id="IPR042945">
    <property type="entry name" value="LBH_dom_prot"/>
</dbReference>
<dbReference type="Pfam" id="PF15317">
    <property type="entry name" value="Lbh"/>
    <property type="match status" value="1"/>
</dbReference>
<feature type="compositionally biased region" description="Acidic residues" evidence="1">
    <location>
        <begin position="149"/>
        <end position="159"/>
    </location>
</feature>
<feature type="region of interest" description="Disordered" evidence="1">
    <location>
        <begin position="149"/>
        <end position="170"/>
    </location>
</feature>
<evidence type="ECO:0000313" key="3">
    <source>
        <dbReference type="EMBL" id="KPP65108.1"/>
    </source>
</evidence>
<protein>
    <recommendedName>
        <fullName evidence="2">LBH domain-containing protein</fullName>
    </recommendedName>
</protein>
<accession>A0A0P7UY69</accession>